<dbReference type="OrthoDB" id="5273647at2759"/>
<dbReference type="InterPro" id="IPR049326">
    <property type="entry name" value="Rhodopsin_dom_fungi"/>
</dbReference>
<sequence length="77" mass="8578">LNMKRTLKIGMYCTFLLWLITIAFDVFRFAAIAVVLRSGPVPISTLILLSNLDCNIGILVACLPYLRPYFGKKNVGS</sequence>
<feature type="transmembrane region" description="Helical" evidence="1">
    <location>
        <begin position="12"/>
        <end position="36"/>
    </location>
</feature>
<accession>A0A9P9DQ11</accession>
<keyword evidence="1" id="KW-0472">Membrane</keyword>
<dbReference type="EMBL" id="JAGMUV010000023">
    <property type="protein sequence ID" value="KAH7123201.1"/>
    <property type="molecule type" value="Genomic_DNA"/>
</dbReference>
<dbReference type="AlphaFoldDB" id="A0A9P9DQ11"/>
<dbReference type="Pfam" id="PF20684">
    <property type="entry name" value="Fung_rhodopsin"/>
    <property type="match status" value="1"/>
</dbReference>
<protein>
    <recommendedName>
        <fullName evidence="2">Rhodopsin domain-containing protein</fullName>
    </recommendedName>
</protein>
<feature type="non-terminal residue" evidence="3">
    <location>
        <position position="1"/>
    </location>
</feature>
<keyword evidence="1" id="KW-0812">Transmembrane</keyword>
<proteinExistence type="predicted"/>
<evidence type="ECO:0000256" key="1">
    <source>
        <dbReference type="SAM" id="Phobius"/>
    </source>
</evidence>
<feature type="domain" description="Rhodopsin" evidence="2">
    <location>
        <begin position="1"/>
        <end position="70"/>
    </location>
</feature>
<dbReference type="Proteomes" id="UP000738349">
    <property type="component" value="Unassembled WGS sequence"/>
</dbReference>
<gene>
    <name evidence="3" type="ORF">EDB81DRAFT_593560</name>
</gene>
<reference evidence="3" key="1">
    <citation type="journal article" date="2021" name="Nat. Commun.">
        <title>Genetic determinants of endophytism in the Arabidopsis root mycobiome.</title>
        <authorList>
            <person name="Mesny F."/>
            <person name="Miyauchi S."/>
            <person name="Thiergart T."/>
            <person name="Pickel B."/>
            <person name="Atanasova L."/>
            <person name="Karlsson M."/>
            <person name="Huettel B."/>
            <person name="Barry K.W."/>
            <person name="Haridas S."/>
            <person name="Chen C."/>
            <person name="Bauer D."/>
            <person name="Andreopoulos W."/>
            <person name="Pangilinan J."/>
            <person name="LaButti K."/>
            <person name="Riley R."/>
            <person name="Lipzen A."/>
            <person name="Clum A."/>
            <person name="Drula E."/>
            <person name="Henrissat B."/>
            <person name="Kohler A."/>
            <person name="Grigoriev I.V."/>
            <person name="Martin F.M."/>
            <person name="Hacquard S."/>
        </authorList>
    </citation>
    <scope>NUCLEOTIDE SEQUENCE</scope>
    <source>
        <strain evidence="3">MPI-CAGE-AT-0147</strain>
    </source>
</reference>
<evidence type="ECO:0000313" key="4">
    <source>
        <dbReference type="Proteomes" id="UP000738349"/>
    </source>
</evidence>
<organism evidence="3 4">
    <name type="scientific">Dactylonectria macrodidyma</name>
    <dbReference type="NCBI Taxonomy" id="307937"/>
    <lineage>
        <taxon>Eukaryota</taxon>
        <taxon>Fungi</taxon>
        <taxon>Dikarya</taxon>
        <taxon>Ascomycota</taxon>
        <taxon>Pezizomycotina</taxon>
        <taxon>Sordariomycetes</taxon>
        <taxon>Hypocreomycetidae</taxon>
        <taxon>Hypocreales</taxon>
        <taxon>Nectriaceae</taxon>
        <taxon>Dactylonectria</taxon>
    </lineage>
</organism>
<evidence type="ECO:0000313" key="3">
    <source>
        <dbReference type="EMBL" id="KAH7123201.1"/>
    </source>
</evidence>
<keyword evidence="1" id="KW-1133">Transmembrane helix</keyword>
<name>A0A9P9DQ11_9HYPO</name>
<evidence type="ECO:0000259" key="2">
    <source>
        <dbReference type="Pfam" id="PF20684"/>
    </source>
</evidence>
<feature type="transmembrane region" description="Helical" evidence="1">
    <location>
        <begin position="42"/>
        <end position="66"/>
    </location>
</feature>
<feature type="non-terminal residue" evidence="3">
    <location>
        <position position="77"/>
    </location>
</feature>
<comment type="caution">
    <text evidence="3">The sequence shown here is derived from an EMBL/GenBank/DDBJ whole genome shotgun (WGS) entry which is preliminary data.</text>
</comment>
<keyword evidence="4" id="KW-1185">Reference proteome</keyword>